<dbReference type="EMBL" id="CP004049">
    <property type="protein sequence ID" value="AGI85705.1"/>
    <property type="molecule type" value="Genomic_DNA"/>
</dbReference>
<proteinExistence type="predicted"/>
<organism evidence="2 3">
    <name type="scientific">Methanomethylophilus alvi (strain Mx1201)</name>
    <dbReference type="NCBI Taxonomy" id="1236689"/>
    <lineage>
        <taxon>Archaea</taxon>
        <taxon>Methanobacteriati</taxon>
        <taxon>Thermoplasmatota</taxon>
        <taxon>Thermoplasmata</taxon>
        <taxon>Methanomassiliicoccales</taxon>
        <taxon>Methanomethylophilaceae</taxon>
        <taxon>Methanomethylophilus</taxon>
    </lineage>
</organism>
<keyword evidence="1" id="KW-0233">DNA recombination</keyword>
<accession>M9SE67</accession>
<dbReference type="Gene3D" id="1.10.443.10">
    <property type="entry name" value="Intergrase catalytic core"/>
    <property type="match status" value="1"/>
</dbReference>
<evidence type="ECO:0000313" key="3">
    <source>
        <dbReference type="Proteomes" id="UP000012672"/>
    </source>
</evidence>
<dbReference type="HOGENOM" id="CLU_2747949_0_0_2"/>
<keyword evidence="3" id="KW-1185">Reference proteome</keyword>
<dbReference type="GO" id="GO:0006310">
    <property type="term" value="P:DNA recombination"/>
    <property type="evidence" value="ECO:0007669"/>
    <property type="project" value="UniProtKB-KW"/>
</dbReference>
<name>M9SE67_METAX</name>
<protein>
    <recommendedName>
        <fullName evidence="4">Tyr recombinase domain-containing protein</fullName>
    </recommendedName>
</protein>
<dbReference type="InterPro" id="IPR011010">
    <property type="entry name" value="DNA_brk_join_enz"/>
</dbReference>
<reference evidence="2 3" key="1">
    <citation type="journal article" date="2012" name="J. Bacteriol.">
        <title>Genome sequence of 'Candidatus Methanomethylophilus alvus' Mx1201, a methanogenic archaeon from the human gut belonging to a seventh order of methanogens.</title>
        <authorList>
            <person name="Borrel G."/>
            <person name="Harris H.M."/>
            <person name="Tottey W."/>
            <person name="Mihajlovski A."/>
            <person name="Parisot N."/>
            <person name="Peyretaillade E."/>
            <person name="Peyret P."/>
            <person name="Gribaldo S."/>
            <person name="O'Toole P.W."/>
            <person name="Brugere J.F."/>
        </authorList>
    </citation>
    <scope>NUCLEOTIDE SEQUENCE [LARGE SCALE GENOMIC DNA]</scope>
    <source>
        <strain evidence="2 3">Mx1201</strain>
    </source>
</reference>
<dbReference type="GO" id="GO:0003677">
    <property type="term" value="F:DNA binding"/>
    <property type="evidence" value="ECO:0007669"/>
    <property type="project" value="InterPro"/>
</dbReference>
<evidence type="ECO:0000313" key="2">
    <source>
        <dbReference type="EMBL" id="AGI85705.1"/>
    </source>
</evidence>
<evidence type="ECO:0000256" key="1">
    <source>
        <dbReference type="ARBA" id="ARBA00023172"/>
    </source>
</evidence>
<evidence type="ECO:0008006" key="4">
    <source>
        <dbReference type="Google" id="ProtNLM"/>
    </source>
</evidence>
<dbReference type="InParanoid" id="M9SE67"/>
<dbReference type="KEGG" id="max:MMALV_09700"/>
<gene>
    <name evidence="2" type="ORF">MMALV_09700</name>
</gene>
<sequence length="70" mass="8020">MEDDLDVKFDLRMCRRTFGQRYLDSDVDIESVSVLMGHASTKTTEGFYSRKRLNKAIDNARNSWLSSGGQ</sequence>
<dbReference type="STRING" id="1236689.MMALV_09700"/>
<dbReference type="SUPFAM" id="SSF56349">
    <property type="entry name" value="DNA breaking-rejoining enzymes"/>
    <property type="match status" value="1"/>
</dbReference>
<dbReference type="eggNOG" id="arCOG01241">
    <property type="taxonomic scope" value="Archaea"/>
</dbReference>
<dbReference type="InterPro" id="IPR013762">
    <property type="entry name" value="Integrase-like_cat_sf"/>
</dbReference>
<dbReference type="Proteomes" id="UP000012672">
    <property type="component" value="Chromosome"/>
</dbReference>
<dbReference type="AlphaFoldDB" id="M9SE67"/>
<dbReference type="GO" id="GO:0015074">
    <property type="term" value="P:DNA integration"/>
    <property type="evidence" value="ECO:0007669"/>
    <property type="project" value="InterPro"/>
</dbReference>